<dbReference type="OrthoDB" id="9769198at2"/>
<evidence type="ECO:0000259" key="5">
    <source>
        <dbReference type="SMART" id="SM00829"/>
    </source>
</evidence>
<dbReference type="InterPro" id="IPR050129">
    <property type="entry name" value="Zn_alcohol_dh"/>
</dbReference>
<name>A0A1H2W5V8_9FIRM</name>
<dbReference type="PANTHER" id="PTHR43401:SF2">
    <property type="entry name" value="L-THREONINE 3-DEHYDROGENASE"/>
    <property type="match status" value="1"/>
</dbReference>
<dbReference type="PROSITE" id="PS00059">
    <property type="entry name" value="ADH_ZINC"/>
    <property type="match status" value="1"/>
</dbReference>
<evidence type="ECO:0000256" key="3">
    <source>
        <dbReference type="ARBA" id="ARBA00023002"/>
    </source>
</evidence>
<dbReference type="PANTHER" id="PTHR43401">
    <property type="entry name" value="L-THREONINE 3-DEHYDROGENASE"/>
    <property type="match status" value="1"/>
</dbReference>
<dbReference type="RefSeq" id="WP_093751749.1">
    <property type="nucleotide sequence ID" value="NZ_FNNG01000004.1"/>
</dbReference>
<dbReference type="AlphaFoldDB" id="A0A1H2W5V8"/>
<gene>
    <name evidence="6" type="ORF">SAMN05660923_01167</name>
</gene>
<evidence type="ECO:0000256" key="4">
    <source>
        <dbReference type="RuleBase" id="RU361277"/>
    </source>
</evidence>
<dbReference type="InterPro" id="IPR036291">
    <property type="entry name" value="NAD(P)-bd_dom_sf"/>
</dbReference>
<dbReference type="InterPro" id="IPR020843">
    <property type="entry name" value="ER"/>
</dbReference>
<dbReference type="SMART" id="SM00829">
    <property type="entry name" value="PKS_ER"/>
    <property type="match status" value="1"/>
</dbReference>
<dbReference type="Pfam" id="PF08240">
    <property type="entry name" value="ADH_N"/>
    <property type="match status" value="1"/>
</dbReference>
<dbReference type="SUPFAM" id="SSF51735">
    <property type="entry name" value="NAD(P)-binding Rossmann-fold domains"/>
    <property type="match status" value="1"/>
</dbReference>
<protein>
    <submittedName>
        <fullName evidence="6">L-iditol 2-dehydrogenase</fullName>
    </submittedName>
</protein>
<evidence type="ECO:0000256" key="1">
    <source>
        <dbReference type="ARBA" id="ARBA00022723"/>
    </source>
</evidence>
<keyword evidence="2 4" id="KW-0862">Zinc</keyword>
<dbReference type="InterPro" id="IPR013154">
    <property type="entry name" value="ADH-like_N"/>
</dbReference>
<evidence type="ECO:0000313" key="7">
    <source>
        <dbReference type="Proteomes" id="UP000198828"/>
    </source>
</evidence>
<dbReference type="GO" id="GO:0016491">
    <property type="term" value="F:oxidoreductase activity"/>
    <property type="evidence" value="ECO:0007669"/>
    <property type="project" value="UniProtKB-KW"/>
</dbReference>
<dbReference type="Gene3D" id="3.90.180.10">
    <property type="entry name" value="Medium-chain alcohol dehydrogenases, catalytic domain"/>
    <property type="match status" value="1"/>
</dbReference>
<keyword evidence="1 4" id="KW-0479">Metal-binding</keyword>
<sequence length="346" mass="37906">MKAAVLEELKTIVVKDVPDPICEDGDVIVKVHACAICGTDLRTFNFGHRNIVLPHILGHEISGEIVEVGKNVNNFKVGDTVSVYPAIACNECDWCRRGYQVRCENTLQIGDELPGGFAQYVRIPEKGVKNGSLIAIPKNMDHKQAALAEPLGCVLNGQELSDIGLGDTVVIIGAGPIGCMHAMLAKAQGANKVIMADIKDERLELAKRVNADYYVNSSKENLLEKILEFNDGRKADVVIVACNVTKVVEDSLELLDWEGRLSIFAGMPKDNSMVTVDANIVHYKDIKLVGSYGSTYWQHVTALNLIKDGVLDIKNIITHELPLEDIDKGLELVRKGESLKVVVIPW</sequence>
<dbReference type="Proteomes" id="UP000198828">
    <property type="component" value="Unassembled WGS sequence"/>
</dbReference>
<organism evidence="6 7">
    <name type="scientific">Tepidimicrobium xylanilyticum</name>
    <dbReference type="NCBI Taxonomy" id="1123352"/>
    <lineage>
        <taxon>Bacteria</taxon>
        <taxon>Bacillati</taxon>
        <taxon>Bacillota</taxon>
        <taxon>Tissierellia</taxon>
        <taxon>Tissierellales</taxon>
        <taxon>Tepidimicrobiaceae</taxon>
        <taxon>Tepidimicrobium</taxon>
    </lineage>
</organism>
<feature type="domain" description="Enoyl reductase (ER)" evidence="5">
    <location>
        <begin position="4"/>
        <end position="343"/>
    </location>
</feature>
<dbReference type="InterPro" id="IPR011032">
    <property type="entry name" value="GroES-like_sf"/>
</dbReference>
<accession>A0A1H2W5V8</accession>
<comment type="similarity">
    <text evidence="4">Belongs to the zinc-containing alcohol dehydrogenase family.</text>
</comment>
<dbReference type="CDD" id="cd08235">
    <property type="entry name" value="iditol_2_DH_like"/>
    <property type="match status" value="1"/>
</dbReference>
<dbReference type="EMBL" id="FNNG01000004">
    <property type="protein sequence ID" value="SDW75654.1"/>
    <property type="molecule type" value="Genomic_DNA"/>
</dbReference>
<evidence type="ECO:0000256" key="2">
    <source>
        <dbReference type="ARBA" id="ARBA00022833"/>
    </source>
</evidence>
<dbReference type="InterPro" id="IPR002328">
    <property type="entry name" value="ADH_Zn_CS"/>
</dbReference>
<dbReference type="SUPFAM" id="SSF50129">
    <property type="entry name" value="GroES-like"/>
    <property type="match status" value="2"/>
</dbReference>
<proteinExistence type="inferred from homology"/>
<keyword evidence="3" id="KW-0560">Oxidoreductase</keyword>
<dbReference type="Gene3D" id="3.40.50.720">
    <property type="entry name" value="NAD(P)-binding Rossmann-like Domain"/>
    <property type="match status" value="1"/>
</dbReference>
<dbReference type="InterPro" id="IPR013149">
    <property type="entry name" value="ADH-like_C"/>
</dbReference>
<dbReference type="Pfam" id="PF00107">
    <property type="entry name" value="ADH_zinc_N"/>
    <property type="match status" value="1"/>
</dbReference>
<comment type="cofactor">
    <cofactor evidence="4">
        <name>Zn(2+)</name>
        <dbReference type="ChEBI" id="CHEBI:29105"/>
    </cofactor>
</comment>
<keyword evidence="7" id="KW-1185">Reference proteome</keyword>
<reference evidence="6 7" key="1">
    <citation type="submission" date="2016-10" db="EMBL/GenBank/DDBJ databases">
        <authorList>
            <person name="de Groot N.N."/>
        </authorList>
    </citation>
    <scope>NUCLEOTIDE SEQUENCE [LARGE SCALE GENOMIC DNA]</scope>
    <source>
        <strain evidence="6 7">DSM 23310</strain>
    </source>
</reference>
<evidence type="ECO:0000313" key="6">
    <source>
        <dbReference type="EMBL" id="SDW75654.1"/>
    </source>
</evidence>
<dbReference type="GO" id="GO:0008270">
    <property type="term" value="F:zinc ion binding"/>
    <property type="evidence" value="ECO:0007669"/>
    <property type="project" value="InterPro"/>
</dbReference>